<dbReference type="GO" id="GO:0030488">
    <property type="term" value="P:tRNA methylation"/>
    <property type="evidence" value="ECO:0007669"/>
    <property type="project" value="TreeGrafter"/>
</dbReference>
<dbReference type="InterPro" id="IPR041606">
    <property type="entry name" value="HydF_dimer"/>
</dbReference>
<dbReference type="Gene3D" id="3.40.50.11410">
    <property type="match status" value="1"/>
</dbReference>
<evidence type="ECO:0000313" key="5">
    <source>
        <dbReference type="Proteomes" id="UP000035268"/>
    </source>
</evidence>
<dbReference type="EMBL" id="CP010904">
    <property type="protein sequence ID" value="AKJ65092.1"/>
    <property type="molecule type" value="Genomic_DNA"/>
</dbReference>
<dbReference type="AlphaFoldDB" id="A0A0G3EI30"/>
<dbReference type="Pfam" id="PF18133">
    <property type="entry name" value="HydF_tetramer"/>
    <property type="match status" value="1"/>
</dbReference>
<dbReference type="GO" id="GO:0005525">
    <property type="term" value="F:GTP binding"/>
    <property type="evidence" value="ECO:0007669"/>
    <property type="project" value="InterPro"/>
</dbReference>
<dbReference type="NCBIfam" id="TIGR03918">
    <property type="entry name" value="GTP_HydF"/>
    <property type="match status" value="1"/>
</dbReference>
<dbReference type="Gene3D" id="3.40.50.11420">
    <property type="match status" value="1"/>
</dbReference>
<feature type="domain" description="Hydrogen maturase F tetramerization" evidence="3">
    <location>
        <begin position="280"/>
        <end position="396"/>
    </location>
</feature>
<sequence>MRKKFMKTTPKSLRLHLAIFGRTNTGKSSFLNLVAGQDVAITSDVPGTTTDVVEKPMELLPVGPVVFLDTAGLDDVSALGERRIDKTERVFDRADVILLITEHGRETDFESEVEHKAAERNTPVLRIHNKADLYRPPADHDGIACCSVDAGSRTGVLNALKRELLKICPEDFVRPPPLVGDLLPPGGLAALIVPIDLQAPKGRLILPQVQTIRDALDSDAAALVVKEREYRALLDRLSAPPDLVLCDSQVVLKMTADTPPEVPCTTFSILFARLKGDLSAFARGAAAIDRLTGSSRVLIAESCSHHALEDDIGRVKIPRWLRQYTGAALEFEVCAGRDFPDDLDSYDLVVQCGGCMQNRREMLSRLAKCAEARVPVTNYGMAIASTQGVLERVLTPFPAALLAWKRERDRTNTPPQTGETA</sequence>
<dbReference type="Pfam" id="PF18128">
    <property type="entry name" value="HydF_dimer"/>
    <property type="match status" value="1"/>
</dbReference>
<evidence type="ECO:0000313" key="4">
    <source>
        <dbReference type="EMBL" id="AKJ65092.1"/>
    </source>
</evidence>
<dbReference type="NCBIfam" id="TIGR00231">
    <property type="entry name" value="small_GTP"/>
    <property type="match status" value="1"/>
</dbReference>
<dbReference type="PANTHER" id="PTHR42714:SF6">
    <property type="entry name" value="TRANSLATION INITIATION FACTOR IF-2"/>
    <property type="match status" value="1"/>
</dbReference>
<organism evidence="4 5">
    <name type="scientific">Kiritimatiella glycovorans</name>
    <dbReference type="NCBI Taxonomy" id="1307763"/>
    <lineage>
        <taxon>Bacteria</taxon>
        <taxon>Pseudomonadati</taxon>
        <taxon>Kiritimatiellota</taxon>
        <taxon>Kiritimatiellia</taxon>
        <taxon>Kiritimatiellales</taxon>
        <taxon>Kiritimatiellaceae</taxon>
        <taxon>Kiritimatiella</taxon>
    </lineage>
</organism>
<accession>A0A0G3EI30</accession>
<dbReference type="InterPro" id="IPR005225">
    <property type="entry name" value="Small_GTP-bd"/>
</dbReference>
<dbReference type="CDD" id="cd00880">
    <property type="entry name" value="Era_like"/>
    <property type="match status" value="1"/>
</dbReference>
<feature type="domain" description="Hydrogen maturase F dimerization" evidence="2">
    <location>
        <begin position="178"/>
        <end position="276"/>
    </location>
</feature>
<keyword evidence="5" id="KW-1185">Reference proteome</keyword>
<dbReference type="InterPro" id="IPR040644">
    <property type="entry name" value="HydF_tetramer"/>
</dbReference>
<dbReference type="InterPro" id="IPR006073">
    <property type="entry name" value="GTP-bd"/>
</dbReference>
<dbReference type="Gene3D" id="3.40.50.300">
    <property type="entry name" value="P-loop containing nucleotide triphosphate hydrolases"/>
    <property type="match status" value="1"/>
</dbReference>
<dbReference type="Pfam" id="PF01926">
    <property type="entry name" value="MMR_HSR1"/>
    <property type="match status" value="1"/>
</dbReference>
<dbReference type="InterPro" id="IPR027417">
    <property type="entry name" value="P-loop_NTPase"/>
</dbReference>
<protein>
    <submittedName>
        <fullName evidence="4">Small GTP-binding protein</fullName>
    </submittedName>
</protein>
<dbReference type="GO" id="GO:0002098">
    <property type="term" value="P:tRNA wobble uridine modification"/>
    <property type="evidence" value="ECO:0007669"/>
    <property type="project" value="TreeGrafter"/>
</dbReference>
<dbReference type="KEGG" id="vbl:L21SP4_01855"/>
<name>A0A0G3EI30_9BACT</name>
<dbReference type="STRING" id="1307763.L21SP4_01855"/>
<proteinExistence type="predicted"/>
<dbReference type="PANTHER" id="PTHR42714">
    <property type="entry name" value="TRNA MODIFICATION GTPASE GTPBP3"/>
    <property type="match status" value="1"/>
</dbReference>
<reference evidence="5" key="1">
    <citation type="submission" date="2015-02" db="EMBL/GenBank/DDBJ databases">
        <title>Description and complete genome sequence of the first cultured representative of the subdivision 5 of the Verrucomicrobia phylum.</title>
        <authorList>
            <person name="Spring S."/>
            <person name="Bunk B."/>
            <person name="Sproer C."/>
            <person name="Klenk H.-P."/>
        </authorList>
    </citation>
    <scope>NUCLEOTIDE SEQUENCE [LARGE SCALE GENOMIC DNA]</scope>
    <source>
        <strain evidence="5">L21-Fru-AB</strain>
    </source>
</reference>
<dbReference type="InterPro" id="IPR023873">
    <property type="entry name" value="FeFe-hyd_GTPase_HydF"/>
</dbReference>
<dbReference type="SUPFAM" id="SSF52540">
    <property type="entry name" value="P-loop containing nucleoside triphosphate hydrolases"/>
    <property type="match status" value="1"/>
</dbReference>
<evidence type="ECO:0000259" key="2">
    <source>
        <dbReference type="Pfam" id="PF18128"/>
    </source>
</evidence>
<gene>
    <name evidence="4" type="ORF">L21SP4_01855</name>
</gene>
<evidence type="ECO:0000259" key="3">
    <source>
        <dbReference type="Pfam" id="PF18133"/>
    </source>
</evidence>
<evidence type="ECO:0000259" key="1">
    <source>
        <dbReference type="Pfam" id="PF01926"/>
    </source>
</evidence>
<feature type="domain" description="G" evidence="1">
    <location>
        <begin position="17"/>
        <end position="130"/>
    </location>
</feature>
<dbReference type="GO" id="GO:0005737">
    <property type="term" value="C:cytoplasm"/>
    <property type="evidence" value="ECO:0007669"/>
    <property type="project" value="TreeGrafter"/>
</dbReference>
<reference evidence="4 5" key="2">
    <citation type="journal article" date="2016" name="ISME J.">
        <title>Characterization of the first cultured representative of Verrucomicrobia subdivision 5 indicates the proposal of a novel phylum.</title>
        <authorList>
            <person name="Spring S."/>
            <person name="Bunk B."/>
            <person name="Sproer C."/>
            <person name="Schumann P."/>
            <person name="Rohde M."/>
            <person name="Tindall B.J."/>
            <person name="Klenk H.P."/>
        </authorList>
    </citation>
    <scope>NUCLEOTIDE SEQUENCE [LARGE SCALE GENOMIC DNA]</scope>
    <source>
        <strain evidence="4 5">L21-Fru-AB</strain>
    </source>
</reference>
<dbReference type="Proteomes" id="UP000035268">
    <property type="component" value="Chromosome"/>
</dbReference>